<dbReference type="Proteomes" id="UP001519325">
    <property type="component" value="Unassembled WGS sequence"/>
</dbReference>
<organism evidence="2 3">
    <name type="scientific">Nocardia goodfellowii</name>
    <dbReference type="NCBI Taxonomy" id="882446"/>
    <lineage>
        <taxon>Bacteria</taxon>
        <taxon>Bacillati</taxon>
        <taxon>Actinomycetota</taxon>
        <taxon>Actinomycetes</taxon>
        <taxon>Mycobacteriales</taxon>
        <taxon>Nocardiaceae</taxon>
        <taxon>Nocardia</taxon>
    </lineage>
</organism>
<dbReference type="InterPro" id="IPR036291">
    <property type="entry name" value="NAD(P)-bd_dom_sf"/>
</dbReference>
<keyword evidence="3" id="KW-1185">Reference proteome</keyword>
<proteinExistence type="predicted"/>
<dbReference type="RefSeq" id="WP_209897308.1">
    <property type="nucleotide sequence ID" value="NZ_JAGGMR010000001.1"/>
</dbReference>
<dbReference type="Gene3D" id="3.40.50.720">
    <property type="entry name" value="NAD(P)-binding Rossmann-like Domain"/>
    <property type="match status" value="1"/>
</dbReference>
<feature type="domain" description="NAD(P)-binding" evidence="1">
    <location>
        <begin position="6"/>
        <end position="137"/>
    </location>
</feature>
<accession>A0ABS4QR16</accession>
<comment type="caution">
    <text evidence="2">The sequence shown here is derived from an EMBL/GenBank/DDBJ whole genome shotgun (WGS) entry which is preliminary data.</text>
</comment>
<dbReference type="Pfam" id="PF13460">
    <property type="entry name" value="NAD_binding_10"/>
    <property type="match status" value="1"/>
</dbReference>
<sequence length="278" mass="29579">MILVTGGRGSVAAGLLALLRADGHAVRVGSARPGELPADVAAVACDLQDPRTFATALHDVSSVFLYAEAAHIAEFVTVAAESGVDHIVLLSSSSTLDPDAATNPVAKSHLDAELGLADAPMNVTVLRPGAFAGNARGWAWAIRAGRPVRLPYPGAYADPIHELDLATVAHALLTRPDHRGHPHTLTGPQTLTFTEQLELIGEIIDHRIDIEQVPPEVWRAEVADYIPATYADGLLDYWARCDGVPSPLSDAVETITGRPARSFGQWVHEHRDVFDPGA</sequence>
<evidence type="ECO:0000313" key="3">
    <source>
        <dbReference type="Proteomes" id="UP001519325"/>
    </source>
</evidence>
<dbReference type="PANTHER" id="PTHR43162:SF1">
    <property type="entry name" value="PRESTALK A DIFFERENTIATION PROTEIN A"/>
    <property type="match status" value="1"/>
</dbReference>
<gene>
    <name evidence="2" type="ORF">BJ987_007045</name>
</gene>
<dbReference type="InterPro" id="IPR051604">
    <property type="entry name" value="Ergot_Alk_Oxidoreductase"/>
</dbReference>
<protein>
    <submittedName>
        <fullName evidence="2">Uncharacterized protein YbjT (DUF2867 family)</fullName>
    </submittedName>
</protein>
<evidence type="ECO:0000259" key="1">
    <source>
        <dbReference type="Pfam" id="PF13460"/>
    </source>
</evidence>
<dbReference type="EMBL" id="JAGGMR010000001">
    <property type="protein sequence ID" value="MBP2194144.1"/>
    <property type="molecule type" value="Genomic_DNA"/>
</dbReference>
<dbReference type="SUPFAM" id="SSF51735">
    <property type="entry name" value="NAD(P)-binding Rossmann-fold domains"/>
    <property type="match status" value="1"/>
</dbReference>
<dbReference type="PANTHER" id="PTHR43162">
    <property type="match status" value="1"/>
</dbReference>
<reference evidence="2 3" key="1">
    <citation type="submission" date="2021-03" db="EMBL/GenBank/DDBJ databases">
        <title>Sequencing the genomes of 1000 actinobacteria strains.</title>
        <authorList>
            <person name="Klenk H.-P."/>
        </authorList>
    </citation>
    <scope>NUCLEOTIDE SEQUENCE [LARGE SCALE GENOMIC DNA]</scope>
    <source>
        <strain evidence="2 3">DSM 45516</strain>
    </source>
</reference>
<dbReference type="InterPro" id="IPR016040">
    <property type="entry name" value="NAD(P)-bd_dom"/>
</dbReference>
<name>A0ABS4QR16_9NOCA</name>
<evidence type="ECO:0000313" key="2">
    <source>
        <dbReference type="EMBL" id="MBP2194144.1"/>
    </source>
</evidence>